<evidence type="ECO:0000256" key="1">
    <source>
        <dbReference type="SAM" id="Phobius"/>
    </source>
</evidence>
<protein>
    <recommendedName>
        <fullName evidence="4">ABC-2 type transport system permease protein</fullName>
    </recommendedName>
</protein>
<comment type="caution">
    <text evidence="2">The sequence shown here is derived from an EMBL/GenBank/DDBJ whole genome shotgun (WGS) entry which is preliminary data.</text>
</comment>
<keyword evidence="3" id="KW-1185">Reference proteome</keyword>
<dbReference type="Proteomes" id="UP001596368">
    <property type="component" value="Unassembled WGS sequence"/>
</dbReference>
<dbReference type="EMBL" id="JBHSZG010000001">
    <property type="protein sequence ID" value="MFC7135594.1"/>
    <property type="molecule type" value="Genomic_DNA"/>
</dbReference>
<dbReference type="AlphaFoldDB" id="A0ABD5XTY8"/>
<evidence type="ECO:0008006" key="4">
    <source>
        <dbReference type="Google" id="ProtNLM"/>
    </source>
</evidence>
<reference evidence="2 3" key="1">
    <citation type="journal article" date="2019" name="Int. J. Syst. Evol. Microbiol.">
        <title>The Global Catalogue of Microorganisms (GCM) 10K type strain sequencing project: providing services to taxonomists for standard genome sequencing and annotation.</title>
        <authorList>
            <consortium name="The Broad Institute Genomics Platform"/>
            <consortium name="The Broad Institute Genome Sequencing Center for Infectious Disease"/>
            <person name="Wu L."/>
            <person name="Ma J."/>
        </authorList>
    </citation>
    <scope>NUCLEOTIDE SEQUENCE [LARGE SCALE GENOMIC DNA]</scope>
    <source>
        <strain evidence="2 3">DT92</strain>
    </source>
</reference>
<gene>
    <name evidence="2" type="ORF">ACFQRB_01160</name>
</gene>
<keyword evidence="1" id="KW-1133">Transmembrane helix</keyword>
<sequence length="43" mass="4523">MGVRAVAPWAPVWFSEAQVGLTLVSLAFVLAGGAVSLRRRLGI</sequence>
<name>A0ABD5XTY8_9EURY</name>
<organism evidence="2 3">
    <name type="scientific">Halobaculum litoreum</name>
    <dbReference type="NCBI Taxonomy" id="3031998"/>
    <lineage>
        <taxon>Archaea</taxon>
        <taxon>Methanobacteriati</taxon>
        <taxon>Methanobacteriota</taxon>
        <taxon>Stenosarchaea group</taxon>
        <taxon>Halobacteria</taxon>
        <taxon>Halobacteriales</taxon>
        <taxon>Haloferacaceae</taxon>
        <taxon>Halobaculum</taxon>
    </lineage>
</organism>
<keyword evidence="1" id="KW-0472">Membrane</keyword>
<feature type="transmembrane region" description="Helical" evidence="1">
    <location>
        <begin position="17"/>
        <end position="37"/>
    </location>
</feature>
<proteinExistence type="predicted"/>
<keyword evidence="1" id="KW-0812">Transmembrane</keyword>
<evidence type="ECO:0000313" key="2">
    <source>
        <dbReference type="EMBL" id="MFC7135594.1"/>
    </source>
</evidence>
<evidence type="ECO:0000313" key="3">
    <source>
        <dbReference type="Proteomes" id="UP001596368"/>
    </source>
</evidence>
<accession>A0ABD5XTY8</accession>